<evidence type="ECO:0000256" key="6">
    <source>
        <dbReference type="ARBA" id="ARBA00023136"/>
    </source>
</evidence>
<accession>A0A1G7LWL4</accession>
<dbReference type="InterPro" id="IPR050601">
    <property type="entry name" value="CPA3_antiporter_subunitC"/>
</dbReference>
<dbReference type="Pfam" id="PF00420">
    <property type="entry name" value="Oxidored_q2"/>
    <property type="match status" value="1"/>
</dbReference>
<dbReference type="OrthoDB" id="9799219at2"/>
<evidence type="ECO:0000313" key="8">
    <source>
        <dbReference type="EMBL" id="SDF53330.1"/>
    </source>
</evidence>
<evidence type="ECO:0000256" key="3">
    <source>
        <dbReference type="ARBA" id="ARBA00022475"/>
    </source>
</evidence>
<dbReference type="STRING" id="282683.SAMN04488105_12724"/>
<evidence type="ECO:0000313" key="9">
    <source>
        <dbReference type="Proteomes" id="UP000198994"/>
    </source>
</evidence>
<comment type="similarity">
    <text evidence="2">Belongs to the CPA3 antiporters (TC 2.A.63) subunit C family.</text>
</comment>
<dbReference type="GO" id="GO:0005886">
    <property type="term" value="C:plasma membrane"/>
    <property type="evidence" value="ECO:0007669"/>
    <property type="project" value="UniProtKB-SubCell"/>
</dbReference>
<sequence>MELVVATSIGGLTAAGIYLILRLRAFPVILGVTLLSYATNVFVFASGRLAVGLPPVLTDDATAYTDPLPQALVLTAIVISFGMTAVLVLIALGAFLENGNDRVNVEDERAGEGDA</sequence>
<dbReference type="PANTHER" id="PTHR34583">
    <property type="entry name" value="ANTIPORTER SUBUNIT MNHC2-RELATED"/>
    <property type="match status" value="1"/>
</dbReference>
<keyword evidence="6 7" id="KW-0472">Membrane</keyword>
<evidence type="ECO:0000256" key="5">
    <source>
        <dbReference type="ARBA" id="ARBA00022989"/>
    </source>
</evidence>
<keyword evidence="4 7" id="KW-0812">Transmembrane</keyword>
<dbReference type="AlphaFoldDB" id="A0A1G7LWL4"/>
<keyword evidence="9" id="KW-1185">Reference proteome</keyword>
<dbReference type="NCBIfam" id="NF006573">
    <property type="entry name" value="PRK09094.1"/>
    <property type="match status" value="1"/>
</dbReference>
<proteinExistence type="inferred from homology"/>
<dbReference type="InterPro" id="IPR039428">
    <property type="entry name" value="NUOK/Mnh_C1-like"/>
</dbReference>
<keyword evidence="5 7" id="KW-1133">Transmembrane helix</keyword>
<reference evidence="9" key="1">
    <citation type="submission" date="2016-10" db="EMBL/GenBank/DDBJ databases">
        <authorList>
            <person name="Varghese N."/>
            <person name="Submissions S."/>
        </authorList>
    </citation>
    <scope>NUCLEOTIDE SEQUENCE [LARGE SCALE GENOMIC DNA]</scope>
    <source>
        <strain evidence="9">DSM 10146</strain>
    </source>
</reference>
<protein>
    <submittedName>
        <fullName evidence="8">Multisubunit potassium/proton antiporter, PhaC subunit (TC 2.A.63.1.1)</fullName>
    </submittedName>
</protein>
<comment type="subcellular location">
    <subcellularLocation>
        <location evidence="1">Cell membrane</location>
        <topology evidence="1">Multi-pass membrane protein</topology>
    </subcellularLocation>
</comment>
<feature type="transmembrane region" description="Helical" evidence="7">
    <location>
        <begin position="28"/>
        <end position="51"/>
    </location>
</feature>
<feature type="transmembrane region" description="Helical" evidence="7">
    <location>
        <begin position="6"/>
        <end position="21"/>
    </location>
</feature>
<name>A0A1G7LWL4_9RHOB</name>
<dbReference type="Gene3D" id="1.10.287.3510">
    <property type="match status" value="1"/>
</dbReference>
<keyword evidence="3" id="KW-1003">Cell membrane</keyword>
<feature type="transmembrane region" description="Helical" evidence="7">
    <location>
        <begin position="71"/>
        <end position="96"/>
    </location>
</feature>
<dbReference type="EMBL" id="FNAV01000027">
    <property type="protein sequence ID" value="SDF53330.1"/>
    <property type="molecule type" value="Genomic_DNA"/>
</dbReference>
<evidence type="ECO:0000256" key="1">
    <source>
        <dbReference type="ARBA" id="ARBA00004651"/>
    </source>
</evidence>
<dbReference type="RefSeq" id="WP_008885815.1">
    <property type="nucleotide sequence ID" value="NZ_FNAV01000027.1"/>
</dbReference>
<dbReference type="Proteomes" id="UP000198994">
    <property type="component" value="Unassembled WGS sequence"/>
</dbReference>
<organism evidence="8 9">
    <name type="scientific">Salipiger thiooxidans</name>
    <dbReference type="NCBI Taxonomy" id="282683"/>
    <lineage>
        <taxon>Bacteria</taxon>
        <taxon>Pseudomonadati</taxon>
        <taxon>Pseudomonadota</taxon>
        <taxon>Alphaproteobacteria</taxon>
        <taxon>Rhodobacterales</taxon>
        <taxon>Roseobacteraceae</taxon>
        <taxon>Salipiger</taxon>
    </lineage>
</organism>
<evidence type="ECO:0000256" key="4">
    <source>
        <dbReference type="ARBA" id="ARBA00022692"/>
    </source>
</evidence>
<evidence type="ECO:0000256" key="2">
    <source>
        <dbReference type="ARBA" id="ARBA00010388"/>
    </source>
</evidence>
<dbReference type="PANTHER" id="PTHR34583:SF2">
    <property type="entry name" value="ANTIPORTER SUBUNIT MNHC2-RELATED"/>
    <property type="match status" value="1"/>
</dbReference>
<evidence type="ECO:0000256" key="7">
    <source>
        <dbReference type="SAM" id="Phobius"/>
    </source>
</evidence>
<gene>
    <name evidence="8" type="ORF">SAMN04488105_12724</name>
</gene>